<protein>
    <submittedName>
        <fullName evidence="1">Uncharacterized protein</fullName>
    </submittedName>
</protein>
<dbReference type="AlphaFoldDB" id="A0A699YZ69"/>
<dbReference type="Proteomes" id="UP000485058">
    <property type="component" value="Unassembled WGS sequence"/>
</dbReference>
<dbReference type="EMBL" id="BLLF01000776">
    <property type="protein sequence ID" value="GFH14870.1"/>
    <property type="molecule type" value="Genomic_DNA"/>
</dbReference>
<accession>A0A699YZ69</accession>
<evidence type="ECO:0000313" key="2">
    <source>
        <dbReference type="Proteomes" id="UP000485058"/>
    </source>
</evidence>
<reference evidence="1 2" key="1">
    <citation type="submission" date="2020-02" db="EMBL/GenBank/DDBJ databases">
        <title>Draft genome sequence of Haematococcus lacustris strain NIES-144.</title>
        <authorList>
            <person name="Morimoto D."/>
            <person name="Nakagawa S."/>
            <person name="Yoshida T."/>
            <person name="Sawayama S."/>
        </authorList>
    </citation>
    <scope>NUCLEOTIDE SEQUENCE [LARGE SCALE GENOMIC DNA]</scope>
    <source>
        <strain evidence="1 2">NIES-144</strain>
    </source>
</reference>
<organism evidence="1 2">
    <name type="scientific">Haematococcus lacustris</name>
    <name type="common">Green alga</name>
    <name type="synonym">Haematococcus pluvialis</name>
    <dbReference type="NCBI Taxonomy" id="44745"/>
    <lineage>
        <taxon>Eukaryota</taxon>
        <taxon>Viridiplantae</taxon>
        <taxon>Chlorophyta</taxon>
        <taxon>core chlorophytes</taxon>
        <taxon>Chlorophyceae</taxon>
        <taxon>CS clade</taxon>
        <taxon>Chlamydomonadales</taxon>
        <taxon>Haematococcaceae</taxon>
        <taxon>Haematococcus</taxon>
    </lineage>
</organism>
<sequence>MTDRKEQSAAIIQAAINQAGRHDSEGGVVKQWLGGIQVEWSKTACACAQCMTPAPRPSIAKPFMAMPMFDQRRDDKHWDDEWLTLLCTFAPHSMKQLCTLGKKLGVKILNEYCGLCVPAGTLRADLRYMTLEHLNERAECD</sequence>
<gene>
    <name evidence="1" type="ORF">HaLaN_11001</name>
</gene>
<keyword evidence="2" id="KW-1185">Reference proteome</keyword>
<name>A0A699YZ69_HAELA</name>
<proteinExistence type="predicted"/>
<evidence type="ECO:0000313" key="1">
    <source>
        <dbReference type="EMBL" id="GFH14870.1"/>
    </source>
</evidence>
<comment type="caution">
    <text evidence="1">The sequence shown here is derived from an EMBL/GenBank/DDBJ whole genome shotgun (WGS) entry which is preliminary data.</text>
</comment>